<dbReference type="PANTHER" id="PTHR35292">
    <property type="entry name" value="EXPRESSED PROTEIN"/>
    <property type="match status" value="1"/>
</dbReference>
<sequence length="137" mass="15105">MATLAAAAGRQAVSLSRISSPKTPAQAAALIHRRGLAGAADHHGPQRINCWQDPMSPSKWKEEHFLVLCHVDFVDVGGEMDMMEETIGSSTLRLEVCNRAMTFLVIMYSAVLHMSWDQLLLFADDTTKSIVICFSDE</sequence>
<dbReference type="AlphaFoldDB" id="A0A8X7XTW8"/>
<gene>
    <name evidence="1" type="ORF">POTOM_059583</name>
</gene>
<evidence type="ECO:0000313" key="1">
    <source>
        <dbReference type="EMBL" id="KAG6738044.1"/>
    </source>
</evidence>
<dbReference type="PANTHER" id="PTHR35292:SF3">
    <property type="entry name" value="EXPRESSED PROTEIN"/>
    <property type="match status" value="1"/>
</dbReference>
<name>A0A8X7XTW8_POPTO</name>
<keyword evidence="2" id="KW-1185">Reference proteome</keyword>
<comment type="caution">
    <text evidence="1">The sequence shown here is derived from an EMBL/GenBank/DDBJ whole genome shotgun (WGS) entry which is preliminary data.</text>
</comment>
<proteinExistence type="predicted"/>
<protein>
    <submittedName>
        <fullName evidence="1">Uncharacterized protein</fullName>
    </submittedName>
</protein>
<evidence type="ECO:0000313" key="2">
    <source>
        <dbReference type="Proteomes" id="UP000886885"/>
    </source>
</evidence>
<organism evidence="1 2">
    <name type="scientific">Populus tomentosa</name>
    <name type="common">Chinese white poplar</name>
    <dbReference type="NCBI Taxonomy" id="118781"/>
    <lineage>
        <taxon>Eukaryota</taxon>
        <taxon>Viridiplantae</taxon>
        <taxon>Streptophyta</taxon>
        <taxon>Embryophyta</taxon>
        <taxon>Tracheophyta</taxon>
        <taxon>Spermatophyta</taxon>
        <taxon>Magnoliopsida</taxon>
        <taxon>eudicotyledons</taxon>
        <taxon>Gunneridae</taxon>
        <taxon>Pentapetalae</taxon>
        <taxon>rosids</taxon>
        <taxon>fabids</taxon>
        <taxon>Malpighiales</taxon>
        <taxon>Salicaceae</taxon>
        <taxon>Saliceae</taxon>
        <taxon>Populus</taxon>
    </lineage>
</organism>
<dbReference type="OrthoDB" id="537257at2759"/>
<reference evidence="1" key="1">
    <citation type="journal article" date="2020" name="bioRxiv">
        <title>Hybrid origin of Populus tomentosa Carr. identified through genome sequencing and phylogenomic analysis.</title>
        <authorList>
            <person name="An X."/>
            <person name="Gao K."/>
            <person name="Chen Z."/>
            <person name="Li J."/>
            <person name="Yang X."/>
            <person name="Yang X."/>
            <person name="Zhou J."/>
            <person name="Guo T."/>
            <person name="Zhao T."/>
            <person name="Huang S."/>
            <person name="Miao D."/>
            <person name="Khan W.U."/>
            <person name="Rao P."/>
            <person name="Ye M."/>
            <person name="Lei B."/>
            <person name="Liao W."/>
            <person name="Wang J."/>
            <person name="Ji L."/>
            <person name="Li Y."/>
            <person name="Guo B."/>
            <person name="Mustafa N.S."/>
            <person name="Li S."/>
            <person name="Yun Q."/>
            <person name="Keller S.R."/>
            <person name="Mao J."/>
            <person name="Zhang R."/>
            <person name="Strauss S.H."/>
        </authorList>
    </citation>
    <scope>NUCLEOTIDE SEQUENCE</scope>
    <source>
        <strain evidence="1">GM15</strain>
        <tissue evidence="1">Leaf</tissue>
    </source>
</reference>
<dbReference type="Proteomes" id="UP000886885">
    <property type="component" value="Chromosome 19D"/>
</dbReference>
<dbReference type="EMBL" id="JAAWWB010000038">
    <property type="protein sequence ID" value="KAG6738044.1"/>
    <property type="molecule type" value="Genomic_DNA"/>
</dbReference>
<accession>A0A8X7XTW8</accession>